<dbReference type="AlphaFoldDB" id="A0A177CY37"/>
<reference evidence="1 2" key="1">
    <citation type="submission" date="2016-05" db="EMBL/GenBank/DDBJ databases">
        <title>Comparative analysis of secretome profiles of manganese(II)-oxidizing ascomycete fungi.</title>
        <authorList>
            <consortium name="DOE Joint Genome Institute"/>
            <person name="Zeiner C.A."/>
            <person name="Purvine S.O."/>
            <person name="Zink E.M."/>
            <person name="Wu S."/>
            <person name="Pasa-Tolic L."/>
            <person name="Chaput D.L."/>
            <person name="Haridas S."/>
            <person name="Grigoriev I.V."/>
            <person name="Santelli C.M."/>
            <person name="Hansel C.M."/>
        </authorList>
    </citation>
    <scope>NUCLEOTIDE SEQUENCE [LARGE SCALE GENOMIC DNA]</scope>
    <source>
        <strain evidence="1 2">AP3s5-JAC2a</strain>
    </source>
</reference>
<dbReference type="Proteomes" id="UP000077069">
    <property type="component" value="Unassembled WGS sequence"/>
</dbReference>
<dbReference type="InParanoid" id="A0A177CY37"/>
<sequence length="391" mass="45247">MPRRKTPDPNLNHDSSVADLLSKSLAAMRLAEDKAREVQWRVMLEDRRKKQAELAMQKEAATKRQTHAEEMEKRGNVYHDQKQLALKTLGPFMALPAEVRNNVYLFCQEPKPLALKPRTSDSSYNKIGKYFALTQVNRQIRAEFMHMHREHIDRATMDPWDVVHFVNTFFPSEEMGDERPNAAINVHIAINLDPIMGSVYDHTQIPTLDLKPLLELTTNEPGFRFSFVYLRVPKRKNRDISIGSDDGSHRKHVVKEQLRRLFDASREQGPSSAWAFFLAHFRQCELNHTADGTSSLEFVADKQITMSNVALWLDAWGFKWDSASLSPLKAMKTLWERVGIRVTIRFATDRRDQEPTKLRATEPVPFIQWDAVLHDLYYRPRKRVHASADSS</sequence>
<evidence type="ECO:0008006" key="3">
    <source>
        <dbReference type="Google" id="ProtNLM"/>
    </source>
</evidence>
<gene>
    <name evidence="1" type="ORF">CC84DRAFT_1170496</name>
</gene>
<accession>A0A177CY37</accession>
<dbReference type="RefSeq" id="XP_018041984.1">
    <property type="nucleotide sequence ID" value="XM_018179859.1"/>
</dbReference>
<organism evidence="1 2">
    <name type="scientific">Paraphaeosphaeria sporulosa</name>
    <dbReference type="NCBI Taxonomy" id="1460663"/>
    <lineage>
        <taxon>Eukaryota</taxon>
        <taxon>Fungi</taxon>
        <taxon>Dikarya</taxon>
        <taxon>Ascomycota</taxon>
        <taxon>Pezizomycotina</taxon>
        <taxon>Dothideomycetes</taxon>
        <taxon>Pleosporomycetidae</taxon>
        <taxon>Pleosporales</taxon>
        <taxon>Massarineae</taxon>
        <taxon>Didymosphaeriaceae</taxon>
        <taxon>Paraphaeosphaeria</taxon>
    </lineage>
</organism>
<evidence type="ECO:0000313" key="1">
    <source>
        <dbReference type="EMBL" id="OAG11619.1"/>
    </source>
</evidence>
<dbReference type="GeneID" id="28763345"/>
<protein>
    <recommendedName>
        <fullName evidence="3">F-box domain-containing protein</fullName>
    </recommendedName>
</protein>
<evidence type="ECO:0000313" key="2">
    <source>
        <dbReference type="Proteomes" id="UP000077069"/>
    </source>
</evidence>
<proteinExistence type="predicted"/>
<keyword evidence="2" id="KW-1185">Reference proteome</keyword>
<dbReference type="OrthoDB" id="4133832at2759"/>
<dbReference type="EMBL" id="KV441548">
    <property type="protein sequence ID" value="OAG11619.1"/>
    <property type="molecule type" value="Genomic_DNA"/>
</dbReference>
<name>A0A177CY37_9PLEO</name>